<reference evidence="1" key="1">
    <citation type="submission" date="2018-02" db="EMBL/GenBank/DDBJ databases">
        <title>Rhizophora mucronata_Transcriptome.</title>
        <authorList>
            <person name="Meera S.P."/>
            <person name="Sreeshan A."/>
            <person name="Augustine A."/>
        </authorList>
    </citation>
    <scope>NUCLEOTIDE SEQUENCE</scope>
    <source>
        <tissue evidence="1">Leaf</tissue>
    </source>
</reference>
<organism evidence="1">
    <name type="scientific">Rhizophora mucronata</name>
    <name type="common">Asiatic mangrove</name>
    <dbReference type="NCBI Taxonomy" id="61149"/>
    <lineage>
        <taxon>Eukaryota</taxon>
        <taxon>Viridiplantae</taxon>
        <taxon>Streptophyta</taxon>
        <taxon>Embryophyta</taxon>
        <taxon>Tracheophyta</taxon>
        <taxon>Spermatophyta</taxon>
        <taxon>Magnoliopsida</taxon>
        <taxon>eudicotyledons</taxon>
        <taxon>Gunneridae</taxon>
        <taxon>Pentapetalae</taxon>
        <taxon>rosids</taxon>
        <taxon>fabids</taxon>
        <taxon>Malpighiales</taxon>
        <taxon>Rhizophoraceae</taxon>
        <taxon>Rhizophora</taxon>
    </lineage>
</organism>
<evidence type="ECO:0000313" key="1">
    <source>
        <dbReference type="EMBL" id="MBX39146.1"/>
    </source>
</evidence>
<dbReference type="InterPro" id="IPR043502">
    <property type="entry name" value="DNA/RNA_pol_sf"/>
</dbReference>
<dbReference type="AlphaFoldDB" id="A0A2P2N9N2"/>
<dbReference type="EMBL" id="GGEC01058662">
    <property type="protein sequence ID" value="MBX39146.1"/>
    <property type="molecule type" value="Transcribed_RNA"/>
</dbReference>
<name>A0A2P2N9N2_RHIMU</name>
<proteinExistence type="predicted"/>
<accession>A0A2P2N9N2</accession>
<dbReference type="SUPFAM" id="SSF56672">
    <property type="entry name" value="DNA/RNA polymerases"/>
    <property type="match status" value="1"/>
</dbReference>
<dbReference type="Gene3D" id="3.30.70.270">
    <property type="match status" value="1"/>
</dbReference>
<sequence>MHDSCYEFLVMLFGLTNDPSTFQRLMKNILQPNLCKFIFLIIF</sequence>
<dbReference type="InterPro" id="IPR043128">
    <property type="entry name" value="Rev_trsase/Diguanyl_cyclase"/>
</dbReference>
<protein>
    <submittedName>
        <fullName evidence="1">Uncharacterized protein</fullName>
    </submittedName>
</protein>